<dbReference type="HOGENOM" id="CLU_020129_1_0_1"/>
<dbReference type="AlphaFoldDB" id="W3X3S3"/>
<feature type="domain" description="Amidase" evidence="1">
    <location>
        <begin position="183"/>
        <end position="350"/>
    </location>
</feature>
<dbReference type="PANTHER" id="PTHR46310:SF7">
    <property type="entry name" value="AMIDASE 1"/>
    <property type="match status" value="1"/>
</dbReference>
<gene>
    <name evidence="3" type="ORF">PFICI_08244</name>
</gene>
<dbReference type="Pfam" id="PF01425">
    <property type="entry name" value="Amidase"/>
    <property type="match status" value="1"/>
</dbReference>
<dbReference type="InterPro" id="IPR023631">
    <property type="entry name" value="Amidase_dom"/>
</dbReference>
<protein>
    <submittedName>
        <fullName evidence="3">Uncharacterized protein</fullName>
    </submittedName>
</protein>
<dbReference type="InParanoid" id="W3X3S3"/>
<dbReference type="PANTHER" id="PTHR46310">
    <property type="entry name" value="AMIDASE 1"/>
    <property type="match status" value="1"/>
</dbReference>
<dbReference type="InterPro" id="IPR058329">
    <property type="entry name" value="Arp1_N"/>
</dbReference>
<feature type="domain" description="Scytalone dehydratase-like protein Arp1 N-terminal" evidence="2">
    <location>
        <begin position="38"/>
        <end position="125"/>
    </location>
</feature>
<dbReference type="KEGG" id="pfy:PFICI_08244"/>
<name>W3X3S3_PESFW</name>
<organism evidence="3 4">
    <name type="scientific">Pestalotiopsis fici (strain W106-1 / CGMCC3.15140)</name>
    <dbReference type="NCBI Taxonomy" id="1229662"/>
    <lineage>
        <taxon>Eukaryota</taxon>
        <taxon>Fungi</taxon>
        <taxon>Dikarya</taxon>
        <taxon>Ascomycota</taxon>
        <taxon>Pezizomycotina</taxon>
        <taxon>Sordariomycetes</taxon>
        <taxon>Xylariomycetidae</taxon>
        <taxon>Amphisphaeriales</taxon>
        <taxon>Sporocadaceae</taxon>
        <taxon>Pestalotiopsis</taxon>
    </lineage>
</organism>
<evidence type="ECO:0000313" key="3">
    <source>
        <dbReference type="EMBL" id="ETS80715.1"/>
    </source>
</evidence>
<dbReference type="SUPFAM" id="SSF75304">
    <property type="entry name" value="Amidase signature (AS) enzymes"/>
    <property type="match status" value="1"/>
</dbReference>
<evidence type="ECO:0000313" key="4">
    <source>
        <dbReference type="Proteomes" id="UP000030651"/>
    </source>
</evidence>
<accession>W3X3S3</accession>
<evidence type="ECO:0000259" key="2">
    <source>
        <dbReference type="Pfam" id="PF26053"/>
    </source>
</evidence>
<dbReference type="Gene3D" id="3.90.1300.10">
    <property type="entry name" value="Amidase signature (AS) domain"/>
    <property type="match status" value="1"/>
</dbReference>
<dbReference type="STRING" id="1229662.W3X3S3"/>
<dbReference type="EMBL" id="KI912113">
    <property type="protein sequence ID" value="ETS80715.1"/>
    <property type="molecule type" value="Genomic_DNA"/>
</dbReference>
<dbReference type="GeneID" id="19273257"/>
<dbReference type="OrthoDB" id="5423360at2759"/>
<dbReference type="eggNOG" id="KOG1211">
    <property type="taxonomic scope" value="Eukaryota"/>
</dbReference>
<dbReference type="RefSeq" id="XP_007835016.1">
    <property type="nucleotide sequence ID" value="XM_007836825.1"/>
</dbReference>
<evidence type="ECO:0000259" key="1">
    <source>
        <dbReference type="Pfam" id="PF01425"/>
    </source>
</evidence>
<dbReference type="Pfam" id="PF26053">
    <property type="entry name" value="DUF8016"/>
    <property type="match status" value="1"/>
</dbReference>
<reference evidence="4" key="1">
    <citation type="journal article" date="2015" name="BMC Genomics">
        <title>Genomic and transcriptomic analysis of the endophytic fungus Pestalotiopsis fici reveals its lifestyle and high potential for synthesis of natural products.</title>
        <authorList>
            <person name="Wang X."/>
            <person name="Zhang X."/>
            <person name="Liu L."/>
            <person name="Xiang M."/>
            <person name="Wang W."/>
            <person name="Sun X."/>
            <person name="Che Y."/>
            <person name="Guo L."/>
            <person name="Liu G."/>
            <person name="Guo L."/>
            <person name="Wang C."/>
            <person name="Yin W.B."/>
            <person name="Stadler M."/>
            <person name="Zhang X."/>
            <person name="Liu X."/>
        </authorList>
    </citation>
    <scope>NUCLEOTIDE SEQUENCE [LARGE SCALE GENOMIC DNA]</scope>
    <source>
        <strain evidence="4">W106-1 / CGMCC3.15140</strain>
    </source>
</reference>
<proteinExistence type="predicted"/>
<dbReference type="OMA" id="HENITMK"/>
<keyword evidence="4" id="KW-1185">Reference proteome</keyword>
<dbReference type="Proteomes" id="UP000030651">
    <property type="component" value="Unassembled WGS sequence"/>
</dbReference>
<dbReference type="InterPro" id="IPR036928">
    <property type="entry name" value="AS_sf"/>
</dbReference>
<sequence length="609" mass="66921">MAAFVACTSASSVTQLLNVTYYIPSKVELPYHFEIPTPAPVTVLTLPEQFVTASWLNNTISGFLDQDDVYTKGFLSAFYIQGHHNVSFADDAHQLIQSLGVENIFRADSSCNVTLPDGPYFATYAGLHRAWRLYDDFTNSFVLASVPSANDANVYEPLAANSGNQFGFMSVAVPSRLFYQPSPEKPLAGYRVAVKDEYDINGLLTTYGSRSYAATYPPANRTSGVIQALIDQGAIIVGKTKLSTFAQAYFTAAQWVDYSLPVNVRGDSYQIPGASSAGSGSSMIAYDWLDNTVGEDTGGSMRYPSALNGLYGIRSSINSTNTTFTDFGPFDAAGHFARDVDSLNTFGAAMYRGSNFKNFTKFPNRILYPQEYWTNVDADYIAPCELYLQKLEAFLGVDRTPIDTNRLWLNTSGHGNTSIGDYFQNTFSYVQGTSTFFLRFQKDYISKFGTYPYMTLDDTSSNVSLSTNSQTQLGAAQRAEFQAWYRKHILSPDDTTCSQTIVVFPFNGNGGKPWYRDSTTSDSASGTASALAGYISWNLLSVLNGSPEIVVPVGEVEYLSRVTLATEKFPAAVEIQAAYGCDLMLTNLVREVAYAMDLPRGVKTGRFMF</sequence>